<comment type="similarity">
    <text evidence="1">Belongs to the RelE toxin family.</text>
</comment>
<dbReference type="InterPro" id="IPR035093">
    <property type="entry name" value="RelE/ParE_toxin_dom_sf"/>
</dbReference>
<gene>
    <name evidence="3" type="ORF">SAMN05660772_01557</name>
</gene>
<evidence type="ECO:0000313" key="4">
    <source>
        <dbReference type="Proteomes" id="UP000192408"/>
    </source>
</evidence>
<dbReference type="Proteomes" id="UP000192408">
    <property type="component" value="Unassembled WGS sequence"/>
</dbReference>
<sequence>MLPEAYLIRYTVPVQKNLNDIAYHITEVAGINSAVAVTQDIQNTIALLEINPLMGKIGHISGTRELYPRGYRVVYQIDDNMITILSIIHCKQRYPKQA</sequence>
<dbReference type="Gene3D" id="3.30.2310.20">
    <property type="entry name" value="RelE-like"/>
    <property type="match status" value="1"/>
</dbReference>
<evidence type="ECO:0000256" key="1">
    <source>
        <dbReference type="ARBA" id="ARBA00006226"/>
    </source>
</evidence>
<dbReference type="Pfam" id="PF05016">
    <property type="entry name" value="ParE_toxin"/>
    <property type="match status" value="1"/>
</dbReference>
<dbReference type="EMBL" id="FWWV01000069">
    <property type="protein sequence ID" value="SMB90580.1"/>
    <property type="molecule type" value="Genomic_DNA"/>
</dbReference>
<dbReference type="InterPro" id="IPR051803">
    <property type="entry name" value="TA_system_RelE-like_toxin"/>
</dbReference>
<keyword evidence="2" id="KW-1277">Toxin-antitoxin system</keyword>
<proteinExistence type="inferred from homology"/>
<protein>
    <submittedName>
        <fullName evidence="3">Plasmid stabilization system protein ParE</fullName>
    </submittedName>
</protein>
<dbReference type="SUPFAM" id="SSF143011">
    <property type="entry name" value="RelE-like"/>
    <property type="match status" value="1"/>
</dbReference>
<reference evidence="4" key="1">
    <citation type="submission" date="2017-04" db="EMBL/GenBank/DDBJ databases">
        <authorList>
            <person name="Varghese N."/>
            <person name="Submissions S."/>
        </authorList>
    </citation>
    <scope>NUCLEOTIDE SEQUENCE [LARGE SCALE GENOMIC DNA]</scope>
    <source>
        <strain evidence="4">DSM 23072</strain>
    </source>
</reference>
<dbReference type="PANTHER" id="PTHR33755:SF7">
    <property type="entry name" value="TOXIN MODULE OF TOXIN-ANTITOXIN SYSTEM RELE_STBE FAMILY"/>
    <property type="match status" value="1"/>
</dbReference>
<dbReference type="STRING" id="1122938.SAMN05660772_01557"/>
<dbReference type="InterPro" id="IPR007712">
    <property type="entry name" value="RelE/ParE_toxin"/>
</dbReference>
<organism evidence="3 4">
    <name type="scientific">Pasteurella testudinis DSM 23072</name>
    <dbReference type="NCBI Taxonomy" id="1122938"/>
    <lineage>
        <taxon>Bacteria</taxon>
        <taxon>Pseudomonadati</taxon>
        <taxon>Pseudomonadota</taxon>
        <taxon>Gammaproteobacteria</taxon>
        <taxon>Pasteurellales</taxon>
        <taxon>Pasteurellaceae</taxon>
        <taxon>Pasteurella</taxon>
    </lineage>
</organism>
<evidence type="ECO:0000256" key="2">
    <source>
        <dbReference type="ARBA" id="ARBA00022649"/>
    </source>
</evidence>
<dbReference type="RefSeq" id="WP_084258172.1">
    <property type="nucleotide sequence ID" value="NZ_FWWV01000069.1"/>
</dbReference>
<keyword evidence="4" id="KW-1185">Reference proteome</keyword>
<name>A0A1W1VBL0_9PAST</name>
<evidence type="ECO:0000313" key="3">
    <source>
        <dbReference type="EMBL" id="SMB90580.1"/>
    </source>
</evidence>
<dbReference type="AlphaFoldDB" id="A0A1W1VBL0"/>
<accession>A0A1W1VBL0</accession>
<dbReference type="PANTHER" id="PTHR33755">
    <property type="entry name" value="TOXIN PARE1-RELATED"/>
    <property type="match status" value="1"/>
</dbReference>